<organism evidence="13">
    <name type="scientific">mine drainage metagenome</name>
    <dbReference type="NCBI Taxonomy" id="410659"/>
    <lineage>
        <taxon>unclassified sequences</taxon>
        <taxon>metagenomes</taxon>
        <taxon>ecological metagenomes</taxon>
    </lineage>
</organism>
<evidence type="ECO:0000256" key="10">
    <source>
        <dbReference type="ARBA" id="ARBA00030835"/>
    </source>
</evidence>
<evidence type="ECO:0000256" key="11">
    <source>
        <dbReference type="SAM" id="MobiDB-lite"/>
    </source>
</evidence>
<dbReference type="AlphaFoldDB" id="A0A1J5RZ18"/>
<gene>
    <name evidence="13" type="primary">flgJ_5</name>
    <name evidence="13" type="ORF">GALL_247550</name>
</gene>
<dbReference type="GO" id="GO:0044780">
    <property type="term" value="P:bacterial-type flagellum assembly"/>
    <property type="evidence" value="ECO:0007669"/>
    <property type="project" value="InterPro"/>
</dbReference>
<dbReference type="Pfam" id="PF01832">
    <property type="entry name" value="Glucosaminidase"/>
    <property type="match status" value="1"/>
</dbReference>
<dbReference type="GO" id="GO:0042597">
    <property type="term" value="C:periplasmic space"/>
    <property type="evidence" value="ECO:0007669"/>
    <property type="project" value="UniProtKB-SubCell"/>
</dbReference>
<dbReference type="InterPro" id="IPR051056">
    <property type="entry name" value="Glycosyl_Hydrolase_73"/>
</dbReference>
<dbReference type="PRINTS" id="PR01002">
    <property type="entry name" value="FLGFLGJ"/>
</dbReference>
<dbReference type="GO" id="GO:0071555">
    <property type="term" value="P:cell wall organization"/>
    <property type="evidence" value="ECO:0007669"/>
    <property type="project" value="UniProtKB-KW"/>
</dbReference>
<dbReference type="Gene3D" id="1.10.530.10">
    <property type="match status" value="1"/>
</dbReference>
<keyword evidence="6" id="KW-0574">Periplasm</keyword>
<dbReference type="EMBL" id="MLJW01000210">
    <property type="protein sequence ID" value="OIQ93333.1"/>
    <property type="molecule type" value="Genomic_DNA"/>
</dbReference>
<sequence>MSTPDIANQFALDVNSLTALKSQARVNSPQAVKAAAQQFEALFLQQVLKAMRDATPHDGPFDSEQSRMYESLLDQQLAQVLAAKSGGTGLATMIEKQMAQQHPDPVPLGPLPLTPAAGPSFPLSPPAAGIPLSGLGDPPAAASVPAADDSVSASAREFVNRVWPQALEASQATGIPPHFMVAQAALETGWGRSEPRYPDGRKSFNLFGIKAGSGWTGPVVRATTSEVVGGVAQKRVASFRAYGSYAEAFRDYAHLLLSNPRYAGVVGSQDAASFSRGLQQAGYATDPMYAVKLARIIGGSTLRNSLVA</sequence>
<dbReference type="GO" id="GO:0016798">
    <property type="term" value="F:hydrolase activity, acting on glycosyl bonds"/>
    <property type="evidence" value="ECO:0007669"/>
    <property type="project" value="UniProtKB-KW"/>
</dbReference>
<dbReference type="PANTHER" id="PTHR33308">
    <property type="entry name" value="PEPTIDOGLYCAN HYDROLASE FLGJ"/>
    <property type="match status" value="1"/>
</dbReference>
<dbReference type="InterPro" id="IPR013377">
    <property type="entry name" value="FlgJ"/>
</dbReference>
<evidence type="ECO:0000256" key="7">
    <source>
        <dbReference type="ARBA" id="ARBA00022801"/>
    </source>
</evidence>
<evidence type="ECO:0000256" key="5">
    <source>
        <dbReference type="ARBA" id="ARBA00013433"/>
    </source>
</evidence>
<dbReference type="InterPro" id="IPR002901">
    <property type="entry name" value="MGlyc_endo_b_GlcNAc-like_dom"/>
</dbReference>
<comment type="subcellular location">
    <subcellularLocation>
        <location evidence="2">Periplasm</location>
    </subcellularLocation>
</comment>
<dbReference type="GO" id="GO:0071973">
    <property type="term" value="P:bacterial-type flagellum-dependent cell motility"/>
    <property type="evidence" value="ECO:0007669"/>
    <property type="project" value="TreeGrafter"/>
</dbReference>
<evidence type="ECO:0000256" key="6">
    <source>
        <dbReference type="ARBA" id="ARBA00022764"/>
    </source>
</evidence>
<proteinExistence type="inferred from homology"/>
<evidence type="ECO:0000256" key="4">
    <source>
        <dbReference type="ARBA" id="ARBA00007974"/>
    </source>
</evidence>
<comment type="similarity">
    <text evidence="3">In the N-terminal section; belongs to the FlgJ family.</text>
</comment>
<evidence type="ECO:0000256" key="8">
    <source>
        <dbReference type="ARBA" id="ARBA00023295"/>
    </source>
</evidence>
<comment type="similarity">
    <text evidence="4">In the C-terminal section; belongs to the glycosyl hydrolase 73 family.</text>
</comment>
<evidence type="ECO:0000256" key="3">
    <source>
        <dbReference type="ARBA" id="ARBA00006880"/>
    </source>
</evidence>
<accession>A0A1J5RZ18</accession>
<dbReference type="PANTHER" id="PTHR33308:SF9">
    <property type="entry name" value="PEPTIDOGLYCAN HYDROLASE FLGJ"/>
    <property type="match status" value="1"/>
</dbReference>
<evidence type="ECO:0000256" key="2">
    <source>
        <dbReference type="ARBA" id="ARBA00004418"/>
    </source>
</evidence>
<evidence type="ECO:0000259" key="12">
    <source>
        <dbReference type="SMART" id="SM00047"/>
    </source>
</evidence>
<feature type="region of interest" description="Disordered" evidence="11">
    <location>
        <begin position="98"/>
        <end position="129"/>
    </location>
</feature>
<dbReference type="NCBIfam" id="TIGR02541">
    <property type="entry name" value="flagell_FlgJ"/>
    <property type="match status" value="1"/>
</dbReference>
<dbReference type="Gene3D" id="2.10.70.40">
    <property type="entry name" value="peptidoglycan hydrolase"/>
    <property type="match status" value="1"/>
</dbReference>
<feature type="domain" description="Mannosyl-glycoprotein endo-beta-N-acetylglucosamidase-like" evidence="12">
    <location>
        <begin position="148"/>
        <end position="305"/>
    </location>
</feature>
<reference evidence="13" key="1">
    <citation type="submission" date="2016-10" db="EMBL/GenBank/DDBJ databases">
        <title>Sequence of Gallionella enrichment culture.</title>
        <authorList>
            <person name="Poehlein A."/>
            <person name="Muehling M."/>
            <person name="Daniel R."/>
        </authorList>
    </citation>
    <scope>NUCLEOTIDE SEQUENCE</scope>
</reference>
<evidence type="ECO:0000256" key="9">
    <source>
        <dbReference type="ARBA" id="ARBA00023316"/>
    </source>
</evidence>
<keyword evidence="9" id="KW-0961">Cell wall biogenesis/degradation</keyword>
<comment type="caution">
    <text evidence="13">The sequence shown here is derived from an EMBL/GenBank/DDBJ whole genome shotgun (WGS) entry which is preliminary data.</text>
</comment>
<dbReference type="Pfam" id="PF10135">
    <property type="entry name" value="Rod-binding"/>
    <property type="match status" value="1"/>
</dbReference>
<comment type="function">
    <text evidence="1">Flagellum-specific muramidase which hydrolyzes the peptidoglycan layer to assemble the rod structure in the periplasmic space.</text>
</comment>
<protein>
    <recommendedName>
        <fullName evidence="5">Peptidoglycan hydrolase FlgJ</fullName>
    </recommendedName>
    <alternativeName>
        <fullName evidence="10">Muramidase FlgJ</fullName>
    </alternativeName>
</protein>
<feature type="compositionally biased region" description="Pro residues" evidence="11">
    <location>
        <begin position="104"/>
        <end position="113"/>
    </location>
</feature>
<keyword evidence="8 13" id="KW-0326">Glycosidase</keyword>
<dbReference type="InterPro" id="IPR019301">
    <property type="entry name" value="Flagellar_prot_FlgJ_N"/>
</dbReference>
<evidence type="ECO:0000313" key="13">
    <source>
        <dbReference type="EMBL" id="OIQ93333.1"/>
    </source>
</evidence>
<evidence type="ECO:0000256" key="1">
    <source>
        <dbReference type="ARBA" id="ARBA00002954"/>
    </source>
</evidence>
<dbReference type="GO" id="GO:0004040">
    <property type="term" value="F:amidase activity"/>
    <property type="evidence" value="ECO:0007669"/>
    <property type="project" value="InterPro"/>
</dbReference>
<name>A0A1J5RZ18_9ZZZZ</name>
<keyword evidence="7 13" id="KW-0378">Hydrolase</keyword>
<dbReference type="SMART" id="SM00047">
    <property type="entry name" value="LYZ2"/>
    <property type="match status" value="1"/>
</dbReference>